<dbReference type="EMBL" id="CDMY01000261">
    <property type="protein sequence ID" value="CEL98046.1"/>
    <property type="molecule type" value="Genomic_DNA"/>
</dbReference>
<feature type="compositionally biased region" description="Polar residues" evidence="1">
    <location>
        <begin position="210"/>
        <end position="220"/>
    </location>
</feature>
<sequence>MRSSLSAERVPDEARADQADEVVGELVRSSLKGRTKLLRHLRSMTSGSPAAGHRARGCRHFNKAVLEALMPARGELLESLGDADWWSQLDARHLDLAYSYHATIMSLLSSLCVGAKGCLEDVQRLLTGPGLAKLVTVHAHLEQERRKQIPRKLKLACLVLLLKVYLRPQSGCCGRCVGQCLCGPSCACAMESPVDSTCSKLMLWPDSPLSQRTVHASSPDSVGPSLNPKASPSLTACPSPSSFSTSASTPSSLATSFPSASFSPPAPTCPAVSPLSRAALSSITNGSDEEPLSPPGGRLCEGPVGAALEVLVASVTAEVLDIAQGISGVGMGVGVSMVEEKDRALQERYLVEGAIPFFLNIPIACHSQTQLRQNIEALEDTLRSGLLSPEGRRAVADGQKQLRKTLKVLTEPIPASPPSMCRMVATPSPLSCAESCSTSSDDSPPFPPRTIFAALSRGCLAQPASYPVAKAEMPPQGLAACGSFALPPLALGLDEASTSATFPMCHSLPEKPPTSLLSLKLSQRRLGQEQGGQEGEVRGMAQFLEAWMRPQQNTADGNSLPERQEREKGEREAAPQTDNVRSDGTTPAVPLEPLGVSPDGPEDDGEAAEGARVLWRSMSDSPHLYGSGLSCLPDDDGLCDNEGDESPHTPSSDPLSSGNDDDIDPWWTPEEDEAFDDHHTDTQPQQQQHAPTMPVQRSRSLPSVNQSFPPPGARTTSTTFHPLMQPHTHRRSSLPDLQSAAEARHAAVLYSTYHYTNTRPSVLPRSYGGGRRAKGGTRGARCRSQALTVLPSIPECDEPIERRDTERESGACGEDGQAAGANSAPRLRMSLRSWFSSFGEVSSSRRSQLPVGRGGA</sequence>
<gene>
    <name evidence="2" type="ORF">Vbra_7823</name>
</gene>
<feature type="region of interest" description="Disordered" evidence="1">
    <location>
        <begin position="551"/>
        <end position="608"/>
    </location>
</feature>
<feature type="compositionally biased region" description="Polar residues" evidence="1">
    <location>
        <begin position="576"/>
        <end position="585"/>
    </location>
</feature>
<protein>
    <submittedName>
        <fullName evidence="2">Uncharacterized protein</fullName>
    </submittedName>
</protein>
<organism evidence="2 3">
    <name type="scientific">Vitrella brassicaformis (strain CCMP3155)</name>
    <dbReference type="NCBI Taxonomy" id="1169540"/>
    <lineage>
        <taxon>Eukaryota</taxon>
        <taxon>Sar</taxon>
        <taxon>Alveolata</taxon>
        <taxon>Colpodellida</taxon>
        <taxon>Vitrellaceae</taxon>
        <taxon>Vitrella</taxon>
    </lineage>
</organism>
<dbReference type="Proteomes" id="UP000041254">
    <property type="component" value="Unassembled WGS sequence"/>
</dbReference>
<feature type="region of interest" description="Disordered" evidence="1">
    <location>
        <begin position="210"/>
        <end position="234"/>
    </location>
</feature>
<feature type="compositionally biased region" description="Low complexity" evidence="1">
    <location>
        <begin position="837"/>
        <end position="847"/>
    </location>
</feature>
<evidence type="ECO:0000256" key="1">
    <source>
        <dbReference type="SAM" id="MobiDB-lite"/>
    </source>
</evidence>
<feature type="compositionally biased region" description="Low complexity" evidence="1">
    <location>
        <begin position="682"/>
        <end position="694"/>
    </location>
</feature>
<dbReference type="AlphaFoldDB" id="A0A0G4ELQ6"/>
<feature type="region of interest" description="Disordered" evidence="1">
    <location>
        <begin position="837"/>
        <end position="856"/>
    </location>
</feature>
<feature type="region of interest" description="Disordered" evidence="1">
    <location>
        <begin position="635"/>
        <end position="740"/>
    </location>
</feature>
<dbReference type="InParanoid" id="A0A0G4ELQ6"/>
<feature type="compositionally biased region" description="Polar residues" evidence="1">
    <location>
        <begin position="695"/>
        <end position="707"/>
    </location>
</feature>
<evidence type="ECO:0000313" key="3">
    <source>
        <dbReference type="Proteomes" id="UP000041254"/>
    </source>
</evidence>
<name>A0A0G4ELQ6_VITBC</name>
<evidence type="ECO:0000313" key="2">
    <source>
        <dbReference type="EMBL" id="CEL98046.1"/>
    </source>
</evidence>
<dbReference type="VEuPathDB" id="CryptoDB:Vbra_7823"/>
<feature type="compositionally biased region" description="Acidic residues" evidence="1">
    <location>
        <begin position="635"/>
        <end position="644"/>
    </location>
</feature>
<proteinExistence type="predicted"/>
<keyword evidence="3" id="KW-1185">Reference proteome</keyword>
<accession>A0A0G4ELQ6</accession>
<feature type="region of interest" description="Disordered" evidence="1">
    <location>
        <begin position="759"/>
        <end position="781"/>
    </location>
</feature>
<feature type="region of interest" description="Disordered" evidence="1">
    <location>
        <begin position="795"/>
        <end position="825"/>
    </location>
</feature>
<feature type="compositionally biased region" description="Basic and acidic residues" evidence="1">
    <location>
        <begin position="562"/>
        <end position="573"/>
    </location>
</feature>
<feature type="compositionally biased region" description="Polar residues" evidence="1">
    <location>
        <begin position="648"/>
        <end position="658"/>
    </location>
</feature>
<feature type="compositionally biased region" description="Acidic residues" evidence="1">
    <location>
        <begin position="659"/>
        <end position="675"/>
    </location>
</feature>
<feature type="compositionally biased region" description="Basic and acidic residues" evidence="1">
    <location>
        <begin position="799"/>
        <end position="809"/>
    </location>
</feature>
<reference evidence="2 3" key="1">
    <citation type="submission" date="2014-11" db="EMBL/GenBank/DDBJ databases">
        <authorList>
            <person name="Zhu J."/>
            <person name="Qi W."/>
            <person name="Song R."/>
        </authorList>
    </citation>
    <scope>NUCLEOTIDE SEQUENCE [LARGE SCALE GENOMIC DNA]</scope>
</reference>